<comment type="caution">
    <text evidence="3">The sequence shown here is derived from an EMBL/GenBank/DDBJ whole genome shotgun (WGS) entry which is preliminary data.</text>
</comment>
<dbReference type="GO" id="GO:0016989">
    <property type="term" value="F:sigma factor antagonist activity"/>
    <property type="evidence" value="ECO:0007669"/>
    <property type="project" value="TreeGrafter"/>
</dbReference>
<proteinExistence type="predicted"/>
<feature type="domain" description="Protein FecR C-terminal" evidence="2">
    <location>
        <begin position="295"/>
        <end position="363"/>
    </location>
</feature>
<protein>
    <submittedName>
        <fullName evidence="3">Sigma factor regulatory protein, FecR/PupR family</fullName>
    </submittedName>
</protein>
<reference evidence="3 4" key="1">
    <citation type="submission" date="2011-02" db="EMBL/GenBank/DDBJ databases">
        <authorList>
            <person name="Weinstock G."/>
            <person name="Sodergren E."/>
            <person name="Clifton S."/>
            <person name="Fulton L."/>
            <person name="Fulton B."/>
            <person name="Courtney L."/>
            <person name="Fronick C."/>
            <person name="Harrison M."/>
            <person name="Strong C."/>
            <person name="Farmer C."/>
            <person name="Delahaunty K."/>
            <person name="Markovic C."/>
            <person name="Hall O."/>
            <person name="Minx P."/>
            <person name="Tomlinson C."/>
            <person name="Mitreva M."/>
            <person name="Hou S."/>
            <person name="Chen J."/>
            <person name="Wollam A."/>
            <person name="Pepin K.H."/>
            <person name="Johnson M."/>
            <person name="Bhonagiri V."/>
            <person name="Zhang X."/>
            <person name="Suruliraj S."/>
            <person name="Warren W."/>
            <person name="Chinwalla A."/>
            <person name="Mardis E.R."/>
            <person name="Wilson R.K."/>
        </authorList>
    </citation>
    <scope>NUCLEOTIDE SEQUENCE [LARGE SCALE GENOMIC DNA]</scope>
    <source>
        <strain evidence="3 4">YIT 11841</strain>
    </source>
</reference>
<dbReference type="InterPro" id="IPR032508">
    <property type="entry name" value="FecR_C"/>
</dbReference>
<dbReference type="RefSeq" id="WP_008626436.1">
    <property type="nucleotide sequence ID" value="NZ_GL883837.1"/>
</dbReference>
<organism evidence="3 4">
    <name type="scientific">Paraprevotella xylaniphila YIT 11841</name>
    <dbReference type="NCBI Taxonomy" id="762982"/>
    <lineage>
        <taxon>Bacteria</taxon>
        <taxon>Pseudomonadati</taxon>
        <taxon>Bacteroidota</taxon>
        <taxon>Bacteroidia</taxon>
        <taxon>Bacteroidales</taxon>
        <taxon>Prevotellaceae</taxon>
        <taxon>Paraprevotella</taxon>
    </lineage>
</organism>
<evidence type="ECO:0000313" key="4">
    <source>
        <dbReference type="Proteomes" id="UP000005546"/>
    </source>
</evidence>
<evidence type="ECO:0000313" key="3">
    <source>
        <dbReference type="EMBL" id="EGG54885.1"/>
    </source>
</evidence>
<dbReference type="OrthoDB" id="676789at2"/>
<dbReference type="PANTHER" id="PTHR30273:SF2">
    <property type="entry name" value="PROTEIN FECR"/>
    <property type="match status" value="1"/>
</dbReference>
<dbReference type="STRING" id="762982.HMPREF9442_01381"/>
<dbReference type="EMBL" id="AFBR01000035">
    <property type="protein sequence ID" value="EGG54885.1"/>
    <property type="molecule type" value="Genomic_DNA"/>
</dbReference>
<accession>F3QT63</accession>
<dbReference type="Pfam" id="PF16344">
    <property type="entry name" value="FecR_C"/>
    <property type="match status" value="1"/>
</dbReference>
<evidence type="ECO:0000259" key="1">
    <source>
        <dbReference type="Pfam" id="PF04773"/>
    </source>
</evidence>
<sequence length="365" mass="41390">METNSNIDSLIEKQWSEGLSLESEDVLREWVSADEGHRKYYERRILLYRWMGIRKRMPVFEKERKKAYGRFLRSIKGENMPVPFVHKVFSRKFVACAAMVVVLLGGGLAVWQQQGKAAGEQVVQGCAREIKVPKGMKERIILADGTKVWLNSGSCLTLGPGFGQTDRELQLEGEGMFDVAKDKQKPFIIRSGDIRVRVTGTVFNFKSYPEERFAKVTLVRGSLDVSSVTGRVPHTVTLKPCEQVVLDRSRDVMEKKVVETAPDVAWTCVGQRGESMSEDTSETEMTGHAGGEEALFFDEMSMEQIVQELERVFHVNIVVKNPGILQEKYYGDFRNRKDIFAILDVMLRGEQVSYQIKGDTVFIGE</sequence>
<dbReference type="HOGENOM" id="CLU_050192_2_3_10"/>
<evidence type="ECO:0000259" key="2">
    <source>
        <dbReference type="Pfam" id="PF16344"/>
    </source>
</evidence>
<feature type="domain" description="FecR protein" evidence="1">
    <location>
        <begin position="130"/>
        <end position="222"/>
    </location>
</feature>
<name>F3QT63_9BACT</name>
<dbReference type="PIRSF" id="PIRSF018266">
    <property type="entry name" value="FecR"/>
    <property type="match status" value="1"/>
</dbReference>
<dbReference type="Gene3D" id="3.55.50.30">
    <property type="match status" value="1"/>
</dbReference>
<gene>
    <name evidence="3" type="ORF">HMPREF9442_01381</name>
</gene>
<dbReference type="Gene3D" id="2.60.120.1440">
    <property type="match status" value="1"/>
</dbReference>
<dbReference type="PANTHER" id="PTHR30273">
    <property type="entry name" value="PERIPLASMIC SIGNAL SENSOR AND SIGMA FACTOR ACTIVATOR FECR-RELATED"/>
    <property type="match status" value="1"/>
</dbReference>
<dbReference type="InterPro" id="IPR012373">
    <property type="entry name" value="Ferrdict_sens_TM"/>
</dbReference>
<dbReference type="eggNOG" id="COG3712">
    <property type="taxonomic scope" value="Bacteria"/>
</dbReference>
<dbReference type="AlphaFoldDB" id="F3QT63"/>
<dbReference type="Pfam" id="PF04773">
    <property type="entry name" value="FecR"/>
    <property type="match status" value="1"/>
</dbReference>
<keyword evidence="4" id="KW-1185">Reference proteome</keyword>
<dbReference type="Proteomes" id="UP000005546">
    <property type="component" value="Unassembled WGS sequence"/>
</dbReference>
<dbReference type="InterPro" id="IPR006860">
    <property type="entry name" value="FecR"/>
</dbReference>